<evidence type="ECO:0000256" key="3">
    <source>
        <dbReference type="ARBA" id="ARBA00047417"/>
    </source>
</evidence>
<keyword evidence="6 7" id="KW-0012">Acyltransferase</keyword>
<dbReference type="InterPro" id="IPR000101">
    <property type="entry name" value="GGT_peptidase"/>
</dbReference>
<gene>
    <name evidence="7" type="primary">ggt</name>
    <name evidence="7" type="ORF">E6H05_05900</name>
</gene>
<dbReference type="GO" id="GO:0103068">
    <property type="term" value="F:leukotriene C4 gamma-glutamyl transferase activity"/>
    <property type="evidence" value="ECO:0007669"/>
    <property type="project" value="UniProtKB-EC"/>
</dbReference>
<keyword evidence="6" id="KW-0378">Hydrolase</keyword>
<dbReference type="EC" id="3.4.19.13" evidence="6"/>
<evidence type="ECO:0000313" key="8">
    <source>
        <dbReference type="Proteomes" id="UP000318834"/>
    </source>
</evidence>
<comment type="subunit">
    <text evidence="6">This enzyme consists of two polypeptide chains, which are synthesized in precursor form from a single polypeptide.</text>
</comment>
<keyword evidence="6" id="KW-0865">Zymogen</keyword>
<dbReference type="SUPFAM" id="SSF56235">
    <property type="entry name" value="N-terminal nucleophile aminohydrolases (Ntn hydrolases)"/>
    <property type="match status" value="1"/>
</dbReference>
<evidence type="ECO:0000256" key="1">
    <source>
        <dbReference type="ARBA" id="ARBA00001049"/>
    </source>
</evidence>
<evidence type="ECO:0000256" key="5">
    <source>
        <dbReference type="PIRSR" id="PIRSR600101-2"/>
    </source>
</evidence>
<dbReference type="AlphaFoldDB" id="A0A537IWR8"/>
<protein>
    <recommendedName>
        <fullName evidence="6">Glutathione hydrolase proenzyme</fullName>
        <ecNumber evidence="6">2.3.2.2</ecNumber>
        <ecNumber evidence="6">3.4.19.13</ecNumber>
    </recommendedName>
    <component>
        <recommendedName>
            <fullName evidence="6">Glutathione hydrolase large chain</fullName>
        </recommendedName>
    </component>
    <component>
        <recommendedName>
            <fullName evidence="6">Glutathione hydrolase small chain</fullName>
        </recommendedName>
    </component>
</protein>
<proteinExistence type="inferred from homology"/>
<dbReference type="Pfam" id="PF01019">
    <property type="entry name" value="G_glu_transpept"/>
    <property type="match status" value="1"/>
</dbReference>
<feature type="active site" description="Nucleophile" evidence="4">
    <location>
        <position position="353"/>
    </location>
</feature>
<dbReference type="EC" id="2.3.2.2" evidence="6"/>
<dbReference type="GO" id="GO:0006751">
    <property type="term" value="P:glutathione catabolic process"/>
    <property type="evidence" value="ECO:0007669"/>
    <property type="project" value="UniProtKB-UniRule"/>
</dbReference>
<accession>A0A537IWR8</accession>
<dbReference type="InterPro" id="IPR043137">
    <property type="entry name" value="GGT_ssub_C"/>
</dbReference>
<comment type="catalytic activity">
    <reaction evidence="2 6">
        <text>glutathione + H2O = L-cysteinylglycine + L-glutamate</text>
        <dbReference type="Rhea" id="RHEA:28807"/>
        <dbReference type="ChEBI" id="CHEBI:15377"/>
        <dbReference type="ChEBI" id="CHEBI:29985"/>
        <dbReference type="ChEBI" id="CHEBI:57925"/>
        <dbReference type="ChEBI" id="CHEBI:61694"/>
        <dbReference type="EC" id="3.4.19.13"/>
    </reaction>
</comment>
<dbReference type="PANTHER" id="PTHR43881">
    <property type="entry name" value="GAMMA-GLUTAMYLTRANSPEPTIDASE (AFU_ORTHOLOGUE AFUA_4G13580)"/>
    <property type="match status" value="1"/>
</dbReference>
<comment type="PTM">
    <text evidence="6">Cleaved by autocatalysis into a large and a small subunit.</text>
</comment>
<dbReference type="InterPro" id="IPR052896">
    <property type="entry name" value="GGT-like_enzyme"/>
</dbReference>
<dbReference type="InterPro" id="IPR043138">
    <property type="entry name" value="GGT_lsub"/>
</dbReference>
<evidence type="ECO:0000256" key="6">
    <source>
        <dbReference type="RuleBase" id="RU368036"/>
    </source>
</evidence>
<name>A0A537IWR8_9BACT</name>
<dbReference type="EMBL" id="VBAP01000040">
    <property type="protein sequence ID" value="TMI75753.1"/>
    <property type="molecule type" value="Genomic_DNA"/>
</dbReference>
<feature type="binding site" evidence="5">
    <location>
        <position position="437"/>
    </location>
    <ligand>
        <name>L-glutamate</name>
        <dbReference type="ChEBI" id="CHEBI:29985"/>
    </ligand>
</feature>
<comment type="pathway">
    <text evidence="6">Sulfur metabolism; glutathione metabolism.</text>
</comment>
<comment type="caution">
    <text evidence="7">The sequence shown here is derived from an EMBL/GenBank/DDBJ whole genome shotgun (WGS) entry which is preliminary data.</text>
</comment>
<dbReference type="InterPro" id="IPR029055">
    <property type="entry name" value="Ntn_hydrolases_N"/>
</dbReference>
<evidence type="ECO:0000313" key="7">
    <source>
        <dbReference type="EMBL" id="TMI75753.1"/>
    </source>
</evidence>
<keyword evidence="6 7" id="KW-0808">Transferase</keyword>
<reference evidence="7 8" key="1">
    <citation type="journal article" date="2019" name="Nat. Microbiol.">
        <title>Mediterranean grassland soil C-N compound turnover is dependent on rainfall and depth, and is mediated by genomically divergent microorganisms.</title>
        <authorList>
            <person name="Diamond S."/>
            <person name="Andeer P.F."/>
            <person name="Li Z."/>
            <person name="Crits-Christoph A."/>
            <person name="Burstein D."/>
            <person name="Anantharaman K."/>
            <person name="Lane K.R."/>
            <person name="Thomas B.C."/>
            <person name="Pan C."/>
            <person name="Northen T.R."/>
            <person name="Banfield J.F."/>
        </authorList>
    </citation>
    <scope>NUCLEOTIDE SEQUENCE [LARGE SCALE GENOMIC DNA]</scope>
    <source>
        <strain evidence="7">NP_8</strain>
    </source>
</reference>
<dbReference type="NCBIfam" id="TIGR00066">
    <property type="entry name" value="g_glut_trans"/>
    <property type="match status" value="1"/>
</dbReference>
<dbReference type="Gene3D" id="1.10.246.130">
    <property type="match status" value="1"/>
</dbReference>
<dbReference type="GO" id="GO:0006750">
    <property type="term" value="P:glutathione biosynthetic process"/>
    <property type="evidence" value="ECO:0007669"/>
    <property type="project" value="UniProtKB-KW"/>
</dbReference>
<keyword evidence="6" id="KW-0317">Glutathione biosynthesis</keyword>
<evidence type="ECO:0000256" key="4">
    <source>
        <dbReference type="PIRSR" id="PIRSR600101-1"/>
    </source>
</evidence>
<sequence>MVMGRLSRAVVVAQRGMVATGHPLASVAGLRVLTSGGNAVDAAVATAGVMGVAQPMMSGLGGDTFMLVYRAAERKLYAVNGSGVAPYAATVGWFVAHGHRTMPLRGMLAVSVPGAVDAMVTALERWGSGRFTLGQLLEAAIGYADEGVPIAPKVAFWVQQAADVIAQFPSTAKVFMPRGVPPRAGDVVVMKDLARSLRAVAAGGRDVFYRGDLARQLARYSQAHGGLMTEREFAEHRSDVYDPIATTYRGHTVYTTAPPSQGIVVLEMLNILEGYPPDQLRWGTADAVHLAVEAKKLAFADRLAYLGDPRFIDNPLDILLSKDYAVRRRGVIDSRRARAEVPAGLLAQRVGDTTYFCVADAQGNVVSYITSLSASFGCGEIVEGTGILLNNRAGRGFVLDENHPNCIGPGKRTMHTLMPFMSFRQGAPYLAWGTPGGDGQPQWNTQVFSNIADSGLSIQEAIERPRWFSFPGTDPANLLAASELRVEAGFPAETTAELAARGHAIREMGEMESGGGSQAIMIQDGMFYGGSDSRVDGCAIGY</sequence>
<comment type="similarity">
    <text evidence="6">Belongs to the gamma-glutamyltransferase family.</text>
</comment>
<evidence type="ECO:0000256" key="2">
    <source>
        <dbReference type="ARBA" id="ARBA00001089"/>
    </source>
</evidence>
<dbReference type="Gene3D" id="3.60.20.40">
    <property type="match status" value="1"/>
</dbReference>
<dbReference type="UniPathway" id="UPA00204"/>
<dbReference type="PRINTS" id="PR01210">
    <property type="entry name" value="GGTRANSPTASE"/>
</dbReference>
<comment type="catalytic activity">
    <reaction evidence="1 6">
        <text>an S-substituted glutathione + H2O = an S-substituted L-cysteinylglycine + L-glutamate</text>
        <dbReference type="Rhea" id="RHEA:59468"/>
        <dbReference type="ChEBI" id="CHEBI:15377"/>
        <dbReference type="ChEBI" id="CHEBI:29985"/>
        <dbReference type="ChEBI" id="CHEBI:90779"/>
        <dbReference type="ChEBI" id="CHEBI:143103"/>
        <dbReference type="EC" id="3.4.19.13"/>
    </reaction>
</comment>
<dbReference type="PANTHER" id="PTHR43881:SF1">
    <property type="entry name" value="GAMMA-GLUTAMYLTRANSPEPTIDASE (AFU_ORTHOLOGUE AFUA_4G13580)"/>
    <property type="match status" value="1"/>
</dbReference>
<dbReference type="GO" id="GO:0036374">
    <property type="term" value="F:glutathione hydrolase activity"/>
    <property type="evidence" value="ECO:0007669"/>
    <property type="project" value="UniProtKB-UniRule"/>
</dbReference>
<comment type="catalytic activity">
    <reaction evidence="3 6">
        <text>an N-terminal (5-L-glutamyl)-[peptide] + an alpha-amino acid = 5-L-glutamyl amino acid + an N-terminal L-alpha-aminoacyl-[peptide]</text>
        <dbReference type="Rhea" id="RHEA:23904"/>
        <dbReference type="Rhea" id="RHEA-COMP:9780"/>
        <dbReference type="Rhea" id="RHEA-COMP:9795"/>
        <dbReference type="ChEBI" id="CHEBI:77644"/>
        <dbReference type="ChEBI" id="CHEBI:78597"/>
        <dbReference type="ChEBI" id="CHEBI:78599"/>
        <dbReference type="ChEBI" id="CHEBI:78608"/>
        <dbReference type="EC" id="2.3.2.2"/>
    </reaction>
</comment>
<organism evidence="7 8">
    <name type="scientific">Candidatus Segetimicrobium genomatis</name>
    <dbReference type="NCBI Taxonomy" id="2569760"/>
    <lineage>
        <taxon>Bacteria</taxon>
        <taxon>Bacillati</taxon>
        <taxon>Candidatus Sysuimicrobiota</taxon>
        <taxon>Candidatus Sysuimicrobiia</taxon>
        <taxon>Candidatus Sysuimicrobiales</taxon>
        <taxon>Candidatus Segetimicrobiaceae</taxon>
        <taxon>Candidatus Segetimicrobium</taxon>
    </lineage>
</organism>
<dbReference type="Proteomes" id="UP000318834">
    <property type="component" value="Unassembled WGS sequence"/>
</dbReference>